<proteinExistence type="inferred from homology"/>
<dbReference type="RefSeq" id="WP_014202189.1">
    <property type="nucleotide sequence ID" value="NC_016599.1"/>
</dbReference>
<feature type="modified residue" description="N6-(pyridoxal phosphate)lysine" evidence="5">
    <location>
        <position position="38"/>
    </location>
</feature>
<dbReference type="PATRIC" id="fig|926562.3.peg.1858"/>
<dbReference type="KEGG" id="oho:Oweho_1854"/>
<dbReference type="STRING" id="926562.Oweho_1854"/>
<comment type="similarity">
    <text evidence="2">Belongs to the ACC deaminase/D-cysteine desulfhydrase family.</text>
</comment>
<evidence type="ECO:0000256" key="3">
    <source>
        <dbReference type="ARBA" id="ARBA00022898"/>
    </source>
</evidence>
<dbReference type="Pfam" id="PF00291">
    <property type="entry name" value="PALP"/>
    <property type="match status" value="1"/>
</dbReference>
<dbReference type="InterPro" id="IPR001926">
    <property type="entry name" value="TrpB-like_PALP"/>
</dbReference>
<gene>
    <name evidence="7" type="ordered locus">Oweho_1854</name>
</gene>
<dbReference type="GO" id="GO:0019148">
    <property type="term" value="F:D-cysteine desulfhydrase activity"/>
    <property type="evidence" value="ECO:0007669"/>
    <property type="project" value="TreeGrafter"/>
</dbReference>
<comment type="cofactor">
    <cofactor evidence="1">
        <name>pyridoxal 5'-phosphate</name>
        <dbReference type="ChEBI" id="CHEBI:597326"/>
    </cofactor>
</comment>
<feature type="active site" description="Nucleophile" evidence="4">
    <location>
        <position position="65"/>
    </location>
</feature>
<evidence type="ECO:0000259" key="6">
    <source>
        <dbReference type="Pfam" id="PF00291"/>
    </source>
</evidence>
<dbReference type="SUPFAM" id="SSF53686">
    <property type="entry name" value="Tryptophan synthase beta subunit-like PLP-dependent enzymes"/>
    <property type="match status" value="1"/>
</dbReference>
<dbReference type="eggNOG" id="COG2515">
    <property type="taxonomic scope" value="Bacteria"/>
</dbReference>
<evidence type="ECO:0000313" key="7">
    <source>
        <dbReference type="EMBL" id="AEV32833.1"/>
    </source>
</evidence>
<dbReference type="PANTHER" id="PTHR43780:SF2">
    <property type="entry name" value="1-AMINOCYCLOPROPANE-1-CARBOXYLATE DEAMINASE-RELATED"/>
    <property type="match status" value="1"/>
</dbReference>
<evidence type="ECO:0000256" key="1">
    <source>
        <dbReference type="ARBA" id="ARBA00001933"/>
    </source>
</evidence>
<name>G8R1Q7_OWEHD</name>
<dbReference type="HOGENOM" id="CLU_048897_0_0_10"/>
<sequence length="314" mass="35047">MNSFEKINSPIQHVDTLNGVEVYIKRDDLIHPEVSGNKWRKLKYHYEAFRESNKKVMLTFGGAFSNHIAATAALGKMYGFETKALIRGEEITTNPTLDFCRSCGMEIEAISRKQYDERDNPEFLGMLGEALPEVYLVPEGGKGVLGMRGCLDIMDEVKDQFDMVCVAGGTGTTMAGMMSSGYETNFQLFPALKGGDFLRPAIQKHIVDFGQELSTQGLGKISTRATLTLQNDYHFGGYGKVQPELIHFMNSLYEKYQIPLDPIYTGKMMFGILDKIEKGEIKAGTKILAIHTGGLQGIKGMNERLQKRGLQINY</sequence>
<organism evidence="7 8">
    <name type="scientific">Owenweeksia hongkongensis (strain DSM 17368 / CIP 108786 / JCM 12287 / NRRL B-23963 / UST20020801)</name>
    <dbReference type="NCBI Taxonomy" id="926562"/>
    <lineage>
        <taxon>Bacteria</taxon>
        <taxon>Pseudomonadati</taxon>
        <taxon>Bacteroidota</taxon>
        <taxon>Flavobacteriia</taxon>
        <taxon>Flavobacteriales</taxon>
        <taxon>Owenweeksiaceae</taxon>
        <taxon>Owenweeksia</taxon>
    </lineage>
</organism>
<evidence type="ECO:0000256" key="4">
    <source>
        <dbReference type="PIRSR" id="PIRSR006278-1"/>
    </source>
</evidence>
<feature type="domain" description="Tryptophan synthase beta chain-like PALP" evidence="6">
    <location>
        <begin position="8"/>
        <end position="293"/>
    </location>
</feature>
<evidence type="ECO:0000256" key="2">
    <source>
        <dbReference type="ARBA" id="ARBA00008639"/>
    </source>
</evidence>
<keyword evidence="8" id="KW-1185">Reference proteome</keyword>
<evidence type="ECO:0000256" key="5">
    <source>
        <dbReference type="PIRSR" id="PIRSR006278-2"/>
    </source>
</evidence>
<dbReference type="AlphaFoldDB" id="G8R1Q7"/>
<dbReference type="Proteomes" id="UP000005631">
    <property type="component" value="Chromosome"/>
</dbReference>
<dbReference type="InterPro" id="IPR036052">
    <property type="entry name" value="TrpB-like_PALP_sf"/>
</dbReference>
<reference evidence="7 8" key="1">
    <citation type="journal article" date="2012" name="Stand. Genomic Sci.">
        <title>Genome sequence of the orange-pigmented seawater bacterium Owenweeksia hongkongensis type strain (UST20020801(T)).</title>
        <authorList>
            <person name="Riedel T."/>
            <person name="Held B."/>
            <person name="Nolan M."/>
            <person name="Lucas S."/>
            <person name="Lapidus A."/>
            <person name="Tice H."/>
            <person name="Del Rio T.G."/>
            <person name="Cheng J.F."/>
            <person name="Han C."/>
            <person name="Tapia R."/>
            <person name="Goodwin L.A."/>
            <person name="Pitluck S."/>
            <person name="Liolios K."/>
            <person name="Mavromatis K."/>
            <person name="Pagani I."/>
            <person name="Ivanova N."/>
            <person name="Mikhailova N."/>
            <person name="Pati A."/>
            <person name="Chen A."/>
            <person name="Palaniappan K."/>
            <person name="Rohde M."/>
            <person name="Tindall B.J."/>
            <person name="Detter J.C."/>
            <person name="Goker M."/>
            <person name="Woyke T."/>
            <person name="Bristow J."/>
            <person name="Eisen J.A."/>
            <person name="Markowitz V."/>
            <person name="Hugenholtz P."/>
            <person name="Klenk H.P."/>
            <person name="Kyrpides N.C."/>
        </authorList>
    </citation>
    <scope>NUCLEOTIDE SEQUENCE</scope>
    <source>
        <strain evidence="8">DSM 17368 / JCM 12287 / NRRL B-23963</strain>
    </source>
</reference>
<dbReference type="PANTHER" id="PTHR43780">
    <property type="entry name" value="1-AMINOCYCLOPROPANE-1-CARBOXYLATE DEAMINASE-RELATED"/>
    <property type="match status" value="1"/>
</dbReference>
<dbReference type="EMBL" id="CP003156">
    <property type="protein sequence ID" value="AEV32833.1"/>
    <property type="molecule type" value="Genomic_DNA"/>
</dbReference>
<protein>
    <submittedName>
        <fullName evidence="7">1-aminocyclopropane-1-carboxylate deaminase</fullName>
    </submittedName>
</protein>
<evidence type="ECO:0000313" key="8">
    <source>
        <dbReference type="Proteomes" id="UP000005631"/>
    </source>
</evidence>
<dbReference type="PIRSF" id="PIRSF006278">
    <property type="entry name" value="ACCD_DCysDesulf"/>
    <property type="match status" value="1"/>
</dbReference>
<dbReference type="InterPro" id="IPR027278">
    <property type="entry name" value="ACCD_DCysDesulf"/>
</dbReference>
<accession>G8R1Q7</accession>
<keyword evidence="3 5" id="KW-0663">Pyridoxal phosphate</keyword>
<dbReference type="Gene3D" id="3.40.50.1100">
    <property type="match status" value="2"/>
</dbReference>